<dbReference type="PIRSF" id="PIRSF003128">
    <property type="entry name" value="RecN"/>
    <property type="match status" value="1"/>
</dbReference>
<evidence type="ECO:0000313" key="13">
    <source>
        <dbReference type="Proteomes" id="UP000287853"/>
    </source>
</evidence>
<sequence>MLQELRVNNLALINRLDLDFSENTAGLIAFTGETGAGKSIILQAVHLLTGGRASASWVRNDCDQAVIEAQFGISGREDILSLLHEHGLDNEEDCILRRIVSSKGRSRIFINDRLATAKLAHTLAESLVNIASQHDQQLLLKTHSHIDFLDSYGELWEQRELYRQVYSRWQKLARQLRELQEQEQGKEQRRDFLSFQLKEIREVAPLPEEDEQLVKERDLFKSSTTLAELIGKSHFQLQDKVTPLLIEIRKKMEHAAALDPALKELAQQSSSASFEVEDLEGNLRNYLNSIPTDKGRLEQISSRLAQLRQLQRKYGTTLEEVLAFADRVEKELNSLDNLDEQIAALIKELNGIGEELCQRAGALSHDRFRVAEQLTTAMQAELSSLSFRQALFQVSVTAGDFGAASSSSAASALSATGGDAVTFLFSANPGEPPKPLSEVVSGGELSRLMLAMKCLLARRDKVDTVIFDEIDAGIGGEAAEAVARKIDELASHHQVFCITHLPQIAAYADAHFLVEKQVDANRTFTTIRALSREERVQELARMLGGDNPSEQTLLFARELVEGRTDKRKR</sequence>
<reference evidence="12 13" key="1">
    <citation type="submission" date="2017-01" db="EMBL/GenBank/DDBJ databases">
        <title>The cable genome- insights into the physiology and evolution of filamentous bacteria capable of sulfide oxidation via long distance electron transfer.</title>
        <authorList>
            <person name="Schreiber L."/>
            <person name="Bjerg J.T."/>
            <person name="Boggild A."/>
            <person name="Van De Vossenberg J."/>
            <person name="Meysman F."/>
            <person name="Nielsen L.P."/>
            <person name="Schramm A."/>
            <person name="Kjeldsen K.U."/>
        </authorList>
    </citation>
    <scope>NUCLEOTIDE SEQUENCE [LARGE SCALE GENOMIC DNA]</scope>
    <source>
        <strain evidence="12">MCF</strain>
    </source>
</reference>
<evidence type="ECO:0000256" key="2">
    <source>
        <dbReference type="ARBA" id="ARBA00009441"/>
    </source>
</evidence>
<dbReference type="EMBL" id="MTKO01000055">
    <property type="protein sequence ID" value="RWX46661.1"/>
    <property type="molecule type" value="Genomic_DNA"/>
</dbReference>
<feature type="domain" description="RecF/RecN/SMC N-terminal" evidence="11">
    <location>
        <begin position="2"/>
        <end position="517"/>
    </location>
</feature>
<organism evidence="12 13">
    <name type="scientific">Candidatus Electrothrix aarhusensis</name>
    <dbReference type="NCBI Taxonomy" id="1859131"/>
    <lineage>
        <taxon>Bacteria</taxon>
        <taxon>Pseudomonadati</taxon>
        <taxon>Thermodesulfobacteriota</taxon>
        <taxon>Desulfobulbia</taxon>
        <taxon>Desulfobulbales</taxon>
        <taxon>Desulfobulbaceae</taxon>
        <taxon>Candidatus Electrothrix</taxon>
    </lineage>
</organism>
<evidence type="ECO:0000256" key="10">
    <source>
        <dbReference type="SAM" id="Coils"/>
    </source>
</evidence>
<evidence type="ECO:0000256" key="7">
    <source>
        <dbReference type="ARBA" id="ARBA00023204"/>
    </source>
</evidence>
<dbReference type="GO" id="GO:0006281">
    <property type="term" value="P:DNA repair"/>
    <property type="evidence" value="ECO:0007669"/>
    <property type="project" value="UniProtKB-KW"/>
</dbReference>
<dbReference type="PANTHER" id="PTHR11059:SF0">
    <property type="entry name" value="DNA REPAIR PROTEIN RECN"/>
    <property type="match status" value="1"/>
</dbReference>
<dbReference type="SUPFAM" id="SSF52540">
    <property type="entry name" value="P-loop containing nucleoside triphosphate hydrolases"/>
    <property type="match status" value="1"/>
</dbReference>
<protein>
    <recommendedName>
        <fullName evidence="3 9">DNA repair protein RecN</fullName>
    </recommendedName>
    <alternativeName>
        <fullName evidence="8 9">Recombination protein N</fullName>
    </alternativeName>
</protein>
<feature type="coiled-coil region" evidence="10">
    <location>
        <begin position="162"/>
        <end position="189"/>
    </location>
</feature>
<dbReference type="Pfam" id="PF02463">
    <property type="entry name" value="SMC_N"/>
    <property type="match status" value="1"/>
</dbReference>
<keyword evidence="6" id="KW-0067">ATP-binding</keyword>
<evidence type="ECO:0000256" key="8">
    <source>
        <dbReference type="ARBA" id="ARBA00033408"/>
    </source>
</evidence>
<comment type="function">
    <text evidence="1 9">May be involved in recombinational repair of damaged DNA.</text>
</comment>
<proteinExistence type="inferred from homology"/>
<feature type="coiled-coil region" evidence="10">
    <location>
        <begin position="328"/>
        <end position="355"/>
    </location>
</feature>
<dbReference type="GO" id="GO:0005524">
    <property type="term" value="F:ATP binding"/>
    <property type="evidence" value="ECO:0007669"/>
    <property type="project" value="UniProtKB-KW"/>
</dbReference>
<name>A0A3S3R8C6_9BACT</name>
<evidence type="ECO:0000256" key="3">
    <source>
        <dbReference type="ARBA" id="ARBA00021315"/>
    </source>
</evidence>
<dbReference type="InterPro" id="IPR027417">
    <property type="entry name" value="P-loop_NTPase"/>
</dbReference>
<accession>A0A3S3R8C6</accession>
<dbReference type="Proteomes" id="UP000287853">
    <property type="component" value="Unassembled WGS sequence"/>
</dbReference>
<evidence type="ECO:0000256" key="6">
    <source>
        <dbReference type="ARBA" id="ARBA00022840"/>
    </source>
</evidence>
<evidence type="ECO:0000256" key="9">
    <source>
        <dbReference type="PIRNR" id="PIRNR003128"/>
    </source>
</evidence>
<keyword evidence="7 9" id="KW-0234">DNA repair</keyword>
<keyword evidence="10" id="KW-0175">Coiled coil</keyword>
<evidence type="ECO:0000256" key="4">
    <source>
        <dbReference type="ARBA" id="ARBA00022741"/>
    </source>
</evidence>
<dbReference type="FunFam" id="3.40.50.300:FF:000356">
    <property type="entry name" value="DNA repair protein RecN"/>
    <property type="match status" value="1"/>
</dbReference>
<evidence type="ECO:0000313" key="12">
    <source>
        <dbReference type="EMBL" id="RWX46661.1"/>
    </source>
</evidence>
<keyword evidence="5 9" id="KW-0227">DNA damage</keyword>
<dbReference type="FunFam" id="3.40.50.300:FF:000319">
    <property type="entry name" value="DNA repair protein RecN"/>
    <property type="match status" value="1"/>
</dbReference>
<gene>
    <name evidence="12" type="ORF">H206_02525</name>
</gene>
<dbReference type="GO" id="GO:0009432">
    <property type="term" value="P:SOS response"/>
    <property type="evidence" value="ECO:0007669"/>
    <property type="project" value="TreeGrafter"/>
</dbReference>
<comment type="similarity">
    <text evidence="2 9">Belongs to the RecN family.</text>
</comment>
<keyword evidence="13" id="KW-1185">Reference proteome</keyword>
<dbReference type="InterPro" id="IPR004604">
    <property type="entry name" value="DNA_recomb/repair_RecN"/>
</dbReference>
<dbReference type="AlphaFoldDB" id="A0A3S3R8C6"/>
<dbReference type="Gene3D" id="3.40.50.300">
    <property type="entry name" value="P-loop containing nucleotide triphosphate hydrolases"/>
    <property type="match status" value="2"/>
</dbReference>
<dbReference type="InterPro" id="IPR003395">
    <property type="entry name" value="RecF/RecN/SMC_N"/>
</dbReference>
<dbReference type="NCBIfam" id="TIGR00634">
    <property type="entry name" value="recN"/>
    <property type="match status" value="1"/>
</dbReference>
<comment type="caution">
    <text evidence="12">The sequence shown here is derived from an EMBL/GenBank/DDBJ whole genome shotgun (WGS) entry which is preliminary data.</text>
</comment>
<dbReference type="PANTHER" id="PTHR11059">
    <property type="entry name" value="DNA REPAIR PROTEIN RECN"/>
    <property type="match status" value="1"/>
</dbReference>
<keyword evidence="4" id="KW-0547">Nucleotide-binding</keyword>
<dbReference type="GO" id="GO:0043590">
    <property type="term" value="C:bacterial nucleoid"/>
    <property type="evidence" value="ECO:0007669"/>
    <property type="project" value="TreeGrafter"/>
</dbReference>
<evidence type="ECO:0000256" key="1">
    <source>
        <dbReference type="ARBA" id="ARBA00003618"/>
    </source>
</evidence>
<dbReference type="CDD" id="cd03241">
    <property type="entry name" value="ABC_RecN"/>
    <property type="match status" value="2"/>
</dbReference>
<evidence type="ECO:0000256" key="5">
    <source>
        <dbReference type="ARBA" id="ARBA00022763"/>
    </source>
</evidence>
<dbReference type="GO" id="GO:0006310">
    <property type="term" value="P:DNA recombination"/>
    <property type="evidence" value="ECO:0007669"/>
    <property type="project" value="InterPro"/>
</dbReference>
<evidence type="ECO:0000259" key="11">
    <source>
        <dbReference type="Pfam" id="PF02463"/>
    </source>
</evidence>